<reference evidence="2 3" key="1">
    <citation type="submission" date="2023-07" db="EMBL/GenBank/DDBJ databases">
        <title>Functional and genomic diversity of the sorghum phyllosphere microbiome.</title>
        <authorList>
            <person name="Shade A."/>
        </authorList>
    </citation>
    <scope>NUCLEOTIDE SEQUENCE [LARGE SCALE GENOMIC DNA]</scope>
    <source>
        <strain evidence="2 3">SORGH_AS_0887</strain>
    </source>
</reference>
<evidence type="ECO:0000313" key="2">
    <source>
        <dbReference type="EMBL" id="MDQ1210104.1"/>
    </source>
</evidence>
<sequence>MRKLFNITFLFFLILLICAYTKYHYLYYNIVNLDMYKKEGLVTITFISILVFLFTIPFFLLTNKEGNLKKIKIILYIVYLITMSSFIYLYFPKQYI</sequence>
<evidence type="ECO:0000256" key="1">
    <source>
        <dbReference type="SAM" id="Phobius"/>
    </source>
</evidence>
<dbReference type="EMBL" id="JAUTBK010000002">
    <property type="protein sequence ID" value="MDQ1210104.1"/>
    <property type="molecule type" value="Genomic_DNA"/>
</dbReference>
<name>A0ABU0UZX1_ACIBI</name>
<protein>
    <submittedName>
        <fullName evidence="2">Magnesium-transporting ATPase (P-type)</fullName>
    </submittedName>
</protein>
<accession>A0ABU0UZX1</accession>
<organism evidence="2 3">
    <name type="scientific">Acinetobacter baylyi</name>
    <dbReference type="NCBI Taxonomy" id="202950"/>
    <lineage>
        <taxon>Bacteria</taxon>
        <taxon>Pseudomonadati</taxon>
        <taxon>Pseudomonadota</taxon>
        <taxon>Gammaproteobacteria</taxon>
        <taxon>Moraxellales</taxon>
        <taxon>Moraxellaceae</taxon>
        <taxon>Acinetobacter</taxon>
    </lineage>
</organism>
<feature type="transmembrane region" description="Helical" evidence="1">
    <location>
        <begin position="7"/>
        <end position="28"/>
    </location>
</feature>
<keyword evidence="1" id="KW-1133">Transmembrane helix</keyword>
<evidence type="ECO:0000313" key="3">
    <source>
        <dbReference type="Proteomes" id="UP001233360"/>
    </source>
</evidence>
<feature type="transmembrane region" description="Helical" evidence="1">
    <location>
        <begin position="40"/>
        <end position="61"/>
    </location>
</feature>
<gene>
    <name evidence="2" type="ORF">QE380_003027</name>
</gene>
<feature type="transmembrane region" description="Helical" evidence="1">
    <location>
        <begin position="73"/>
        <end position="91"/>
    </location>
</feature>
<keyword evidence="1" id="KW-0812">Transmembrane</keyword>
<proteinExistence type="predicted"/>
<comment type="caution">
    <text evidence="2">The sequence shown here is derived from an EMBL/GenBank/DDBJ whole genome shotgun (WGS) entry which is preliminary data.</text>
</comment>
<dbReference type="Proteomes" id="UP001233360">
    <property type="component" value="Unassembled WGS sequence"/>
</dbReference>
<keyword evidence="1" id="KW-0472">Membrane</keyword>
<keyword evidence="3" id="KW-1185">Reference proteome</keyword>